<keyword evidence="2" id="KW-1185">Reference proteome</keyword>
<reference evidence="2" key="1">
    <citation type="journal article" date="2019" name="Int. J. Syst. Evol. Microbiol.">
        <title>The Global Catalogue of Microorganisms (GCM) 10K type strain sequencing project: providing services to taxonomists for standard genome sequencing and annotation.</title>
        <authorList>
            <consortium name="The Broad Institute Genomics Platform"/>
            <consortium name="The Broad Institute Genome Sequencing Center for Infectious Disease"/>
            <person name="Wu L."/>
            <person name="Ma J."/>
        </authorList>
    </citation>
    <scope>NUCLEOTIDE SEQUENCE [LARGE SCALE GENOMIC DNA]</scope>
    <source>
        <strain evidence="2">LMG 29894</strain>
    </source>
</reference>
<comment type="caution">
    <text evidence="1">The sequence shown here is derived from an EMBL/GenBank/DDBJ whole genome shotgun (WGS) entry which is preliminary data.</text>
</comment>
<dbReference type="Proteomes" id="UP001595791">
    <property type="component" value="Unassembled WGS sequence"/>
</dbReference>
<proteinExistence type="predicted"/>
<sequence length="109" mass="11807">MLLLSGCGQAVPAERAAYVGDWRSSGGAWQGQGDGMRLQIAADGRVEYQRREGKQLTTISAPLQGFSGNGFEVGIWGWTTTFVVSEAPHRVGPHWTMVVDGMRLDRAAE</sequence>
<accession>A0ABV8MJB6</accession>
<dbReference type="RefSeq" id="WP_378160636.1">
    <property type="nucleotide sequence ID" value="NZ_JBHSBU010000001.1"/>
</dbReference>
<protein>
    <submittedName>
        <fullName evidence="1">Uncharacterized protein</fullName>
    </submittedName>
</protein>
<dbReference type="EMBL" id="JBHSBU010000001">
    <property type="protein sequence ID" value="MFC4158208.1"/>
    <property type="molecule type" value="Genomic_DNA"/>
</dbReference>
<evidence type="ECO:0000313" key="2">
    <source>
        <dbReference type="Proteomes" id="UP001595791"/>
    </source>
</evidence>
<gene>
    <name evidence="1" type="ORF">ACFOW7_02430</name>
</gene>
<organism evidence="1 2">
    <name type="scientific">Chitinimonas lacunae</name>
    <dbReference type="NCBI Taxonomy" id="1963018"/>
    <lineage>
        <taxon>Bacteria</taxon>
        <taxon>Pseudomonadati</taxon>
        <taxon>Pseudomonadota</taxon>
        <taxon>Betaproteobacteria</taxon>
        <taxon>Neisseriales</taxon>
        <taxon>Chitinibacteraceae</taxon>
        <taxon>Chitinimonas</taxon>
    </lineage>
</organism>
<name>A0ABV8MJB6_9NEIS</name>
<evidence type="ECO:0000313" key="1">
    <source>
        <dbReference type="EMBL" id="MFC4158208.1"/>
    </source>
</evidence>